<feature type="transmembrane region" description="Helical" evidence="1">
    <location>
        <begin position="263"/>
        <end position="281"/>
    </location>
</feature>
<gene>
    <name evidence="3" type="ORF">PHYSODRAFT_484933</name>
</gene>
<proteinExistence type="predicted"/>
<dbReference type="PANTHER" id="PTHR46366">
    <property type="entry name" value="PRO-APOPTOTIC SERINE PROTEASE NMA111"/>
    <property type="match status" value="1"/>
</dbReference>
<feature type="signal peptide" evidence="2">
    <location>
        <begin position="1"/>
        <end position="16"/>
    </location>
</feature>
<feature type="transmembrane region" description="Helical" evidence="1">
    <location>
        <begin position="172"/>
        <end position="189"/>
    </location>
</feature>
<dbReference type="SMR" id="G4YWR9"/>
<keyword evidence="2" id="KW-0732">Signal</keyword>
<evidence type="ECO:0000256" key="1">
    <source>
        <dbReference type="SAM" id="Phobius"/>
    </source>
</evidence>
<dbReference type="PANTHER" id="PTHR46366:SF1">
    <property type="entry name" value="PDZ DOMAIN-CONTAINING PROTEIN C1685.05"/>
    <property type="match status" value="1"/>
</dbReference>
<dbReference type="GeneID" id="20655820"/>
<dbReference type="InParanoid" id="G4YWR9"/>
<dbReference type="EMBL" id="JH159152">
    <property type="protein sequence ID" value="EGZ23789.1"/>
    <property type="molecule type" value="Genomic_DNA"/>
</dbReference>
<evidence type="ECO:0000313" key="4">
    <source>
        <dbReference type="Proteomes" id="UP000002640"/>
    </source>
</evidence>
<keyword evidence="4" id="KW-1185">Reference proteome</keyword>
<keyword evidence="1" id="KW-0472">Membrane</keyword>
<keyword evidence="1" id="KW-0812">Transmembrane</keyword>
<feature type="transmembrane region" description="Helical" evidence="1">
    <location>
        <begin position="302"/>
        <end position="323"/>
    </location>
</feature>
<dbReference type="OMA" id="NITEYCP"/>
<dbReference type="AlphaFoldDB" id="G4YWR9"/>
<protein>
    <submittedName>
        <fullName evidence="3">Uncharacterized protein</fullName>
    </submittedName>
</protein>
<accession>G4YWR9</accession>
<feature type="transmembrane region" description="Helical" evidence="1">
    <location>
        <begin position="237"/>
        <end position="257"/>
    </location>
</feature>
<name>G4YWR9_PHYSP</name>
<keyword evidence="1" id="KW-1133">Transmembrane helix</keyword>
<feature type="chain" id="PRO_5003471681" evidence="2">
    <location>
        <begin position="17"/>
        <end position="537"/>
    </location>
</feature>
<evidence type="ECO:0000256" key="2">
    <source>
        <dbReference type="SAM" id="SignalP"/>
    </source>
</evidence>
<sequence length="537" mass="61377">MAVWLTVGMVPLLLQGRSYLKFVTPHKLTDDLVVPADAKRETANIAELCPVEGLLIAHAWWNVAVTHYYRVDHGQVCHFVIPQYNIHGSYILGTKKIAPYSTAPSSCEDESYYFEHYFYHGSIGYYSFYEEAEGTYCRQDKTAYVRVRGLGTLDINGVELAEDRGDFGYRRSYWYGTFGAIWMIYRSMLLRKSYIMCKQYGRRCDRMNEKLRRKNAVVFMQESLRLSAHGTTNYHRFVMMYMLLEGIMSDLFLLIAQDGLLSIIQYISLGYNLAGILSMSFEILEGTRWLRDKVRLFFKRLLFSYETSLLGEFLSAGLMHYYLTWINRSSLRHSRPTALAVSYYLWSLIGHGVIVLGLTAFVTSVRVVWAAICTWRCHGTLAVLTAPCCVDTTLGVRSKMTMLGGYLWEHDKLYYKVDALKSFGILRMVEEGGAEFFVIRKVHWLNVPKNDLFVIGSVSGHRVEPCSERLCTGPISVFDRHLGGDLNQTGIARPRGIRVDNRVAVGPKTLNVMPSYINPDTRTIPTNSSPARETIFE</sequence>
<dbReference type="KEGG" id="psoj:PHYSODRAFT_484933"/>
<dbReference type="Proteomes" id="UP000002640">
    <property type="component" value="Unassembled WGS sequence"/>
</dbReference>
<organism evidence="3 4">
    <name type="scientific">Phytophthora sojae (strain P6497)</name>
    <name type="common">Soybean stem and root rot agent</name>
    <name type="synonym">Phytophthora megasperma f. sp. glycines</name>
    <dbReference type="NCBI Taxonomy" id="1094619"/>
    <lineage>
        <taxon>Eukaryota</taxon>
        <taxon>Sar</taxon>
        <taxon>Stramenopiles</taxon>
        <taxon>Oomycota</taxon>
        <taxon>Peronosporomycetes</taxon>
        <taxon>Peronosporales</taxon>
        <taxon>Peronosporaceae</taxon>
        <taxon>Phytophthora</taxon>
    </lineage>
</organism>
<evidence type="ECO:0000313" key="3">
    <source>
        <dbReference type="EMBL" id="EGZ23789.1"/>
    </source>
</evidence>
<reference evidence="3 4" key="1">
    <citation type="journal article" date="2006" name="Science">
        <title>Phytophthora genome sequences uncover evolutionary origins and mechanisms of pathogenesis.</title>
        <authorList>
            <person name="Tyler B.M."/>
            <person name="Tripathy S."/>
            <person name="Zhang X."/>
            <person name="Dehal P."/>
            <person name="Jiang R.H."/>
            <person name="Aerts A."/>
            <person name="Arredondo F.D."/>
            <person name="Baxter L."/>
            <person name="Bensasson D."/>
            <person name="Beynon J.L."/>
            <person name="Chapman J."/>
            <person name="Damasceno C.M."/>
            <person name="Dorrance A.E."/>
            <person name="Dou D."/>
            <person name="Dickerman A.W."/>
            <person name="Dubchak I.L."/>
            <person name="Garbelotto M."/>
            <person name="Gijzen M."/>
            <person name="Gordon S.G."/>
            <person name="Govers F."/>
            <person name="Grunwald N.J."/>
            <person name="Huang W."/>
            <person name="Ivors K.L."/>
            <person name="Jones R.W."/>
            <person name="Kamoun S."/>
            <person name="Krampis K."/>
            <person name="Lamour K.H."/>
            <person name="Lee M.K."/>
            <person name="McDonald W.H."/>
            <person name="Medina M."/>
            <person name="Meijer H.J."/>
            <person name="Nordberg E.K."/>
            <person name="Maclean D.J."/>
            <person name="Ospina-Giraldo M.D."/>
            <person name="Morris P.F."/>
            <person name="Phuntumart V."/>
            <person name="Putnam N.H."/>
            <person name="Rash S."/>
            <person name="Rose J.K."/>
            <person name="Sakihama Y."/>
            <person name="Salamov A.A."/>
            <person name="Savidor A."/>
            <person name="Scheuring C.F."/>
            <person name="Smith B.M."/>
            <person name="Sobral B.W."/>
            <person name="Terry A."/>
            <person name="Torto-Alalibo T.A."/>
            <person name="Win J."/>
            <person name="Xu Z."/>
            <person name="Zhang H."/>
            <person name="Grigoriev I.V."/>
            <person name="Rokhsar D.S."/>
            <person name="Boore J.L."/>
        </authorList>
    </citation>
    <scope>NUCLEOTIDE SEQUENCE [LARGE SCALE GENOMIC DNA]</scope>
    <source>
        <strain evidence="3 4">P6497</strain>
    </source>
</reference>
<feature type="transmembrane region" description="Helical" evidence="1">
    <location>
        <begin position="343"/>
        <end position="369"/>
    </location>
</feature>
<dbReference type="RefSeq" id="XP_009519077.1">
    <property type="nucleotide sequence ID" value="XM_009520782.1"/>
</dbReference>